<accession>A0A512NR79</accession>
<comment type="caution">
    <text evidence="3">The sequence shown here is derived from an EMBL/GenBank/DDBJ whole genome shotgun (WGS) entry which is preliminary data.</text>
</comment>
<dbReference type="OrthoDB" id="2974133at2"/>
<evidence type="ECO:0000259" key="2">
    <source>
        <dbReference type="Pfam" id="PF07885"/>
    </source>
</evidence>
<evidence type="ECO:0000256" key="1">
    <source>
        <dbReference type="SAM" id="Phobius"/>
    </source>
</evidence>
<dbReference type="InterPro" id="IPR013099">
    <property type="entry name" value="K_chnl_dom"/>
</dbReference>
<evidence type="ECO:0000313" key="4">
    <source>
        <dbReference type="Proteomes" id="UP000321058"/>
    </source>
</evidence>
<gene>
    <name evidence="3" type="ORF">RSO01_86170</name>
</gene>
<keyword evidence="1" id="KW-0472">Membrane</keyword>
<feature type="transmembrane region" description="Helical" evidence="1">
    <location>
        <begin position="51"/>
        <end position="80"/>
    </location>
</feature>
<feature type="transmembrane region" description="Helical" evidence="1">
    <location>
        <begin position="12"/>
        <end position="31"/>
    </location>
</feature>
<dbReference type="Gene3D" id="1.10.287.70">
    <property type="match status" value="1"/>
</dbReference>
<name>A0A512NR79_9HYPH</name>
<evidence type="ECO:0000313" key="3">
    <source>
        <dbReference type="EMBL" id="GEP61451.1"/>
    </source>
</evidence>
<dbReference type="Proteomes" id="UP000321058">
    <property type="component" value="Unassembled WGS sequence"/>
</dbReference>
<keyword evidence="4" id="KW-1185">Reference proteome</keyword>
<dbReference type="Pfam" id="PF07885">
    <property type="entry name" value="Ion_trans_2"/>
    <property type="match status" value="1"/>
</dbReference>
<dbReference type="EMBL" id="BKAJ01000224">
    <property type="protein sequence ID" value="GEP61451.1"/>
    <property type="molecule type" value="Genomic_DNA"/>
</dbReference>
<keyword evidence="1" id="KW-1133">Transmembrane helix</keyword>
<sequence>MELDAPMGHIVRGILMVGATGVVQVLAQLALSRMMDILPSPPESRYPTFYMLTHSVSAVMILLVGHIVQVTVWAVLYFYYWGAFKTFGVAMYFSLASFTTLGASELTLPPHHRMLGAFESAAGMMMFGWSTALLVAVVVRTDRRARP</sequence>
<dbReference type="RefSeq" id="WP_147156748.1">
    <property type="nucleotide sequence ID" value="NZ_BKAJ01000224.1"/>
</dbReference>
<proteinExistence type="predicted"/>
<organism evidence="3 4">
    <name type="scientific">Reyranella soli</name>
    <dbReference type="NCBI Taxonomy" id="1230389"/>
    <lineage>
        <taxon>Bacteria</taxon>
        <taxon>Pseudomonadati</taxon>
        <taxon>Pseudomonadota</taxon>
        <taxon>Alphaproteobacteria</taxon>
        <taxon>Hyphomicrobiales</taxon>
        <taxon>Reyranellaceae</taxon>
        <taxon>Reyranella</taxon>
    </lineage>
</organism>
<protein>
    <recommendedName>
        <fullName evidence="2">Potassium channel domain-containing protein</fullName>
    </recommendedName>
</protein>
<keyword evidence="1" id="KW-0812">Transmembrane</keyword>
<reference evidence="3 4" key="1">
    <citation type="submission" date="2019-07" db="EMBL/GenBank/DDBJ databases">
        <title>Whole genome shotgun sequence of Reyranella soli NBRC 108950.</title>
        <authorList>
            <person name="Hosoyama A."/>
            <person name="Uohara A."/>
            <person name="Ohji S."/>
            <person name="Ichikawa N."/>
        </authorList>
    </citation>
    <scope>NUCLEOTIDE SEQUENCE [LARGE SCALE GENOMIC DNA]</scope>
    <source>
        <strain evidence="3 4">NBRC 108950</strain>
    </source>
</reference>
<dbReference type="SUPFAM" id="SSF81324">
    <property type="entry name" value="Voltage-gated potassium channels"/>
    <property type="match status" value="1"/>
</dbReference>
<feature type="domain" description="Potassium channel" evidence="2">
    <location>
        <begin position="68"/>
        <end position="139"/>
    </location>
</feature>
<feature type="transmembrane region" description="Helical" evidence="1">
    <location>
        <begin position="120"/>
        <end position="139"/>
    </location>
</feature>
<dbReference type="AlphaFoldDB" id="A0A512NR79"/>